<keyword evidence="3" id="KW-0378">Hydrolase</keyword>
<dbReference type="PANTHER" id="PTHR42978">
    <property type="entry name" value="QUORUM-QUENCHING LACTONASE YTNP-RELATED-RELATED"/>
    <property type="match status" value="1"/>
</dbReference>
<keyword evidence="8" id="KW-1185">Reference proteome</keyword>
<dbReference type="EMBL" id="BSFJ01000015">
    <property type="protein sequence ID" value="GLK72469.1"/>
    <property type="molecule type" value="Genomic_DNA"/>
</dbReference>
<evidence type="ECO:0000256" key="4">
    <source>
        <dbReference type="ARBA" id="ARBA00022833"/>
    </source>
</evidence>
<dbReference type="Pfam" id="PF00753">
    <property type="entry name" value="Lactamase_B"/>
    <property type="match status" value="1"/>
</dbReference>
<name>A0A9W6JAV3_9HYPH</name>
<gene>
    <name evidence="7" type="ORF">GCM10017643_25850</name>
</gene>
<feature type="domain" description="Metallo-beta-lactamase" evidence="6">
    <location>
        <begin position="111"/>
        <end position="315"/>
    </location>
</feature>
<dbReference type="RefSeq" id="WP_213373308.1">
    <property type="nucleotide sequence ID" value="NZ_BSFJ01000015.1"/>
</dbReference>
<protein>
    <submittedName>
        <fullName evidence="7">MBL fold metallo-hydrolase</fullName>
    </submittedName>
</protein>
<feature type="signal peptide" evidence="5">
    <location>
        <begin position="1"/>
        <end position="40"/>
    </location>
</feature>
<keyword evidence="5" id="KW-0732">Signal</keyword>
<dbReference type="GO" id="GO:0046872">
    <property type="term" value="F:metal ion binding"/>
    <property type="evidence" value="ECO:0007669"/>
    <property type="project" value="UniProtKB-KW"/>
</dbReference>
<evidence type="ECO:0000256" key="5">
    <source>
        <dbReference type="SAM" id="SignalP"/>
    </source>
</evidence>
<dbReference type="PROSITE" id="PS51318">
    <property type="entry name" value="TAT"/>
    <property type="match status" value="1"/>
</dbReference>
<evidence type="ECO:0000256" key="3">
    <source>
        <dbReference type="ARBA" id="ARBA00022801"/>
    </source>
</evidence>
<dbReference type="InterPro" id="IPR001279">
    <property type="entry name" value="Metallo-B-lactamas"/>
</dbReference>
<evidence type="ECO:0000256" key="2">
    <source>
        <dbReference type="ARBA" id="ARBA00022723"/>
    </source>
</evidence>
<reference evidence="7" key="2">
    <citation type="submission" date="2023-01" db="EMBL/GenBank/DDBJ databases">
        <authorList>
            <person name="Sun Q."/>
            <person name="Evtushenko L."/>
        </authorList>
    </citation>
    <scope>NUCLEOTIDE SEQUENCE</scope>
    <source>
        <strain evidence="7">VKM B-2484</strain>
    </source>
</reference>
<feature type="chain" id="PRO_5040907148" evidence="5">
    <location>
        <begin position="41"/>
        <end position="343"/>
    </location>
</feature>
<dbReference type="SMART" id="SM00849">
    <property type="entry name" value="Lactamase_B"/>
    <property type="match status" value="1"/>
</dbReference>
<comment type="caution">
    <text evidence="7">The sequence shown here is derived from an EMBL/GenBank/DDBJ whole genome shotgun (WGS) entry which is preliminary data.</text>
</comment>
<keyword evidence="2" id="KW-0479">Metal-binding</keyword>
<reference evidence="7" key="1">
    <citation type="journal article" date="2014" name="Int. J. Syst. Evol. Microbiol.">
        <title>Complete genome sequence of Corynebacterium casei LMG S-19264T (=DSM 44701T), isolated from a smear-ripened cheese.</title>
        <authorList>
            <consortium name="US DOE Joint Genome Institute (JGI-PGF)"/>
            <person name="Walter F."/>
            <person name="Albersmeier A."/>
            <person name="Kalinowski J."/>
            <person name="Ruckert C."/>
        </authorList>
    </citation>
    <scope>NUCLEOTIDE SEQUENCE</scope>
    <source>
        <strain evidence="7">VKM B-2484</strain>
    </source>
</reference>
<dbReference type="Proteomes" id="UP001143370">
    <property type="component" value="Unassembled WGS sequence"/>
</dbReference>
<sequence length="343" mass="37027">MDELPVCHRTASPASGLSRRQALAGAASLAALPAALPLLAAGASPVAAQTGSGQQVPGLYRYRIGGIELTAINDGVRTFPLPDGFVRNASREEVNAALENAFQPKDTMSIQFNPLLVNNGGKLTLIDTGNGPQSGNATVGRLQANLAWAGIKPAEIETVVISHFHGDHINGLRATDGGLAFPNAEILVPEAEWAFWMDEGEMSRAPEALKANFQNVRRVFKDIDSKVNRYAWDKEIVPGLTSVEAVGHTPGHTAFILAAGDEQLFIQSDVTNTPILFAPHPEWQVQFDMDGEKATQTRRRIYDMLAAERLQLTGFHYPFPATGFIRKEGAGYAVVPALWRPVL</sequence>
<dbReference type="SUPFAM" id="SSF56281">
    <property type="entry name" value="Metallo-hydrolase/oxidoreductase"/>
    <property type="match status" value="1"/>
</dbReference>
<evidence type="ECO:0000256" key="1">
    <source>
        <dbReference type="ARBA" id="ARBA00007749"/>
    </source>
</evidence>
<dbReference type="GO" id="GO:0016787">
    <property type="term" value="F:hydrolase activity"/>
    <property type="evidence" value="ECO:0007669"/>
    <property type="project" value="UniProtKB-KW"/>
</dbReference>
<evidence type="ECO:0000259" key="6">
    <source>
        <dbReference type="SMART" id="SM00849"/>
    </source>
</evidence>
<comment type="similarity">
    <text evidence="1">Belongs to the metallo-beta-lactamase superfamily.</text>
</comment>
<organism evidence="7 8">
    <name type="scientific">Ancylobacter dichloromethanicus</name>
    <dbReference type="NCBI Taxonomy" id="518825"/>
    <lineage>
        <taxon>Bacteria</taxon>
        <taxon>Pseudomonadati</taxon>
        <taxon>Pseudomonadota</taxon>
        <taxon>Alphaproteobacteria</taxon>
        <taxon>Hyphomicrobiales</taxon>
        <taxon>Xanthobacteraceae</taxon>
        <taxon>Ancylobacter</taxon>
    </lineage>
</organism>
<dbReference type="AlphaFoldDB" id="A0A9W6JAV3"/>
<accession>A0A9W6JAV3</accession>
<dbReference type="InterPro" id="IPR006311">
    <property type="entry name" value="TAT_signal"/>
</dbReference>
<dbReference type="InterPro" id="IPR036866">
    <property type="entry name" value="RibonucZ/Hydroxyglut_hydro"/>
</dbReference>
<evidence type="ECO:0000313" key="7">
    <source>
        <dbReference type="EMBL" id="GLK72469.1"/>
    </source>
</evidence>
<evidence type="ECO:0000313" key="8">
    <source>
        <dbReference type="Proteomes" id="UP001143370"/>
    </source>
</evidence>
<dbReference type="PANTHER" id="PTHR42978:SF6">
    <property type="entry name" value="QUORUM-QUENCHING LACTONASE YTNP-RELATED"/>
    <property type="match status" value="1"/>
</dbReference>
<dbReference type="CDD" id="cd07720">
    <property type="entry name" value="OPHC2-like_MBL-fold"/>
    <property type="match status" value="1"/>
</dbReference>
<keyword evidence="4" id="KW-0862">Zinc</keyword>
<dbReference type="Gene3D" id="3.60.15.10">
    <property type="entry name" value="Ribonuclease Z/Hydroxyacylglutathione hydrolase-like"/>
    <property type="match status" value="1"/>
</dbReference>
<proteinExistence type="inferred from homology"/>
<dbReference type="InterPro" id="IPR051013">
    <property type="entry name" value="MBL_superfamily_lactonases"/>
</dbReference>